<dbReference type="Proteomes" id="UP000548582">
    <property type="component" value="Unassembled WGS sequence"/>
</dbReference>
<evidence type="ECO:0000256" key="3">
    <source>
        <dbReference type="ARBA" id="ARBA00022679"/>
    </source>
</evidence>
<comment type="caution">
    <text evidence="6">The sequence shown here is derived from an EMBL/GenBank/DDBJ whole genome shotgun (WGS) entry which is preliminary data.</text>
</comment>
<dbReference type="EMBL" id="JABBKX010000001">
    <property type="protein sequence ID" value="NMJ40426.1"/>
    <property type="molecule type" value="Genomic_DNA"/>
</dbReference>
<evidence type="ECO:0000313" key="6">
    <source>
        <dbReference type="EMBL" id="NMJ40426.1"/>
    </source>
</evidence>
<evidence type="ECO:0000313" key="7">
    <source>
        <dbReference type="Proteomes" id="UP000548582"/>
    </source>
</evidence>
<dbReference type="Pfam" id="PF13439">
    <property type="entry name" value="Glyco_transf_4"/>
    <property type="match status" value="1"/>
</dbReference>
<dbReference type="PANTHER" id="PTHR12526">
    <property type="entry name" value="GLYCOSYLTRANSFERASE"/>
    <property type="match status" value="1"/>
</dbReference>
<dbReference type="PANTHER" id="PTHR12526:SF640">
    <property type="entry name" value="COLANIC ACID BIOSYNTHESIS GLYCOSYLTRANSFERASE WCAL-RELATED"/>
    <property type="match status" value="1"/>
</dbReference>
<accession>A0A848E8L7</accession>
<feature type="domain" description="Glycosyltransferase subfamily 4-like N-terminal" evidence="5">
    <location>
        <begin position="13"/>
        <end position="163"/>
    </location>
</feature>
<protein>
    <submittedName>
        <fullName evidence="6">Glycosyltransferase family 4 protein</fullName>
    </submittedName>
</protein>
<keyword evidence="2" id="KW-0328">Glycosyltransferase</keyword>
<keyword evidence="3 6" id="KW-0808">Transferase</keyword>
<dbReference type="Gene3D" id="3.40.50.2000">
    <property type="entry name" value="Glycogen Phosphorylase B"/>
    <property type="match status" value="2"/>
</dbReference>
<dbReference type="AlphaFoldDB" id="A0A848E8L7"/>
<organism evidence="6 7">
    <name type="scientific">Neoroseomonas marina</name>
    <dbReference type="NCBI Taxonomy" id="1232220"/>
    <lineage>
        <taxon>Bacteria</taxon>
        <taxon>Pseudomonadati</taxon>
        <taxon>Pseudomonadota</taxon>
        <taxon>Alphaproteobacteria</taxon>
        <taxon>Acetobacterales</taxon>
        <taxon>Acetobacteraceae</taxon>
        <taxon>Neoroseomonas</taxon>
    </lineage>
</organism>
<evidence type="ECO:0000256" key="2">
    <source>
        <dbReference type="ARBA" id="ARBA00022676"/>
    </source>
</evidence>
<dbReference type="InterPro" id="IPR001296">
    <property type="entry name" value="Glyco_trans_1"/>
</dbReference>
<sequence length="371" mass="38446">MILILTQCLPPDPGGIEVLVGGLATAFAGSGEEVLVLADRIRGKGLAEPAWPQGVTVRRFGGPKPLRRLAKGFAARRLLARGGVQAVVTDTWKSAALLPKRAGLPVLVLAHGNEVLPVASARRVARRRDAFARATVVAANSAYTAALVREALGNAAPRVEIVPLPLPAPVAATPEATSWAASLAEGATPILATLSRLEPRKGIDQVIRALPALAATHPAIRFLVAGGGPDRARLEALAASEGVADRVRFLGRIDEAQKAALLARADLFAMPARREGNSVEGFGIVYLEAAWQGCPSLAGREGGAAEAVADGETGLLCDGADPKAVAAALDTLLADPARLKVMGAAAAARVRADFLWQHALPRYRALLGLKA</sequence>
<dbReference type="CDD" id="cd03801">
    <property type="entry name" value="GT4_PimA-like"/>
    <property type="match status" value="1"/>
</dbReference>
<name>A0A848E8L7_9PROT</name>
<evidence type="ECO:0000259" key="5">
    <source>
        <dbReference type="Pfam" id="PF13439"/>
    </source>
</evidence>
<gene>
    <name evidence="6" type="ORF">GWK16_04180</name>
</gene>
<dbReference type="GO" id="GO:0016757">
    <property type="term" value="F:glycosyltransferase activity"/>
    <property type="evidence" value="ECO:0007669"/>
    <property type="project" value="UniProtKB-KW"/>
</dbReference>
<reference evidence="6 7" key="1">
    <citation type="submission" date="2020-03" db="EMBL/GenBank/DDBJ databases">
        <authorList>
            <person name="Sun Q."/>
        </authorList>
    </citation>
    <scope>NUCLEOTIDE SEQUENCE [LARGE SCALE GENOMIC DNA]</scope>
    <source>
        <strain evidence="6 7">JC162</strain>
    </source>
</reference>
<dbReference type="InterPro" id="IPR028098">
    <property type="entry name" value="Glyco_trans_4-like_N"/>
</dbReference>
<dbReference type="RefSeq" id="WP_170052670.1">
    <property type="nucleotide sequence ID" value="NZ_JABBKX010000001.1"/>
</dbReference>
<keyword evidence="7" id="KW-1185">Reference proteome</keyword>
<evidence type="ECO:0000259" key="4">
    <source>
        <dbReference type="Pfam" id="PF00534"/>
    </source>
</evidence>
<dbReference type="SUPFAM" id="SSF53756">
    <property type="entry name" value="UDP-Glycosyltransferase/glycogen phosphorylase"/>
    <property type="match status" value="1"/>
</dbReference>
<proteinExistence type="inferred from homology"/>
<comment type="similarity">
    <text evidence="1">Belongs to the glycosyltransferase group 1 family. Glycosyltransferase 4 subfamily.</text>
</comment>
<evidence type="ECO:0000256" key="1">
    <source>
        <dbReference type="ARBA" id="ARBA00009481"/>
    </source>
</evidence>
<dbReference type="Pfam" id="PF00534">
    <property type="entry name" value="Glycos_transf_1"/>
    <property type="match status" value="1"/>
</dbReference>
<feature type="domain" description="Glycosyl transferase family 1" evidence="4">
    <location>
        <begin position="186"/>
        <end position="347"/>
    </location>
</feature>